<keyword evidence="5" id="KW-1185">Reference proteome</keyword>
<dbReference type="InterPro" id="IPR002168">
    <property type="entry name" value="Lipase_GDXG_HIS_AS"/>
</dbReference>
<dbReference type="RefSeq" id="WP_342809685.1">
    <property type="nucleotide sequence ID" value="NZ_JAOPJZ010000016.1"/>
</dbReference>
<keyword evidence="2 4" id="KW-0378">Hydrolase</keyword>
<dbReference type="SUPFAM" id="SSF53474">
    <property type="entry name" value="alpha/beta-Hydrolases"/>
    <property type="match status" value="1"/>
</dbReference>
<dbReference type="GO" id="GO:0016787">
    <property type="term" value="F:hydrolase activity"/>
    <property type="evidence" value="ECO:0007669"/>
    <property type="project" value="UniProtKB-KW"/>
</dbReference>
<dbReference type="InterPro" id="IPR013094">
    <property type="entry name" value="AB_hydrolase_3"/>
</dbReference>
<organism evidence="4 5">
    <name type="scientific">Natronosalvus hydrolyticus</name>
    <dbReference type="NCBI Taxonomy" id="2979988"/>
    <lineage>
        <taxon>Archaea</taxon>
        <taxon>Methanobacteriati</taxon>
        <taxon>Methanobacteriota</taxon>
        <taxon>Stenosarchaea group</taxon>
        <taxon>Halobacteria</taxon>
        <taxon>Halobacteriales</taxon>
        <taxon>Natrialbaceae</taxon>
        <taxon>Natronosalvus</taxon>
    </lineage>
</organism>
<sequence length="316" mass="34331">MEPSTLRTPLDTEVQTLLEEPTYRTLPPWHSLSVDGARELEDAVFGGKPTRSLPMVRDTRIAGPATDIPVRLYYGATDDSLPVLLFFHGGGWTLGTLDSADDICRELASRTNSLVVSVDYRLAPEHPFPAALEDAIAALEWLETAADDIGGDGTRIGVCGSSAGGNLAGALARWDANRKSPTILQQALLYPITNHSFETESYDEQADGPLLTRDDIRWFWIQYLRHPVDGANPYASIHRGDHADLPTTTIVTCGHDPLRDEGLAYAQRLEESGVPVRSQHHPSLPHGALSLTDSVAMADQAMDDLAGAIRANFGLE</sequence>
<dbReference type="EMBL" id="JAOPJZ010000016">
    <property type="protein sequence ID" value="MCU4753367.1"/>
    <property type="molecule type" value="Genomic_DNA"/>
</dbReference>
<evidence type="ECO:0000256" key="1">
    <source>
        <dbReference type="ARBA" id="ARBA00010515"/>
    </source>
</evidence>
<evidence type="ECO:0000259" key="3">
    <source>
        <dbReference type="Pfam" id="PF07859"/>
    </source>
</evidence>
<dbReference type="InterPro" id="IPR050300">
    <property type="entry name" value="GDXG_lipolytic_enzyme"/>
</dbReference>
<comment type="similarity">
    <text evidence="1">Belongs to the 'GDXG' lipolytic enzyme family.</text>
</comment>
<evidence type="ECO:0000256" key="2">
    <source>
        <dbReference type="ARBA" id="ARBA00022801"/>
    </source>
</evidence>
<dbReference type="PANTHER" id="PTHR48081">
    <property type="entry name" value="AB HYDROLASE SUPERFAMILY PROTEIN C4A8.06C"/>
    <property type="match status" value="1"/>
</dbReference>
<dbReference type="PROSITE" id="PS01173">
    <property type="entry name" value="LIPASE_GDXG_HIS"/>
    <property type="match status" value="1"/>
</dbReference>
<feature type="domain" description="Alpha/beta hydrolase fold-3" evidence="3">
    <location>
        <begin position="84"/>
        <end position="288"/>
    </location>
</feature>
<protein>
    <submittedName>
        <fullName evidence="4">Alpha/beta hydrolase</fullName>
    </submittedName>
</protein>
<dbReference type="Gene3D" id="3.40.50.1820">
    <property type="entry name" value="alpha/beta hydrolase"/>
    <property type="match status" value="1"/>
</dbReference>
<dbReference type="Pfam" id="PF07859">
    <property type="entry name" value="Abhydrolase_3"/>
    <property type="match status" value="1"/>
</dbReference>
<reference evidence="4 5" key="1">
    <citation type="submission" date="2022-09" db="EMBL/GenBank/DDBJ databases">
        <title>Enrichment on poylsaccharides allowed isolation of novel metabolic and taxonomic groups of Haloarchaea.</title>
        <authorList>
            <person name="Sorokin D.Y."/>
            <person name="Elcheninov A.G."/>
            <person name="Khizhniak T.V."/>
            <person name="Kolganova T.V."/>
            <person name="Kublanov I.V."/>
        </authorList>
    </citation>
    <scope>NUCLEOTIDE SEQUENCE [LARGE SCALE GENOMIC DNA]</scope>
    <source>
        <strain evidence="4 5">AArc-curdl1</strain>
    </source>
</reference>
<proteinExistence type="inferred from homology"/>
<dbReference type="Proteomes" id="UP001321047">
    <property type="component" value="Unassembled WGS sequence"/>
</dbReference>
<evidence type="ECO:0000313" key="5">
    <source>
        <dbReference type="Proteomes" id="UP001321047"/>
    </source>
</evidence>
<dbReference type="PANTHER" id="PTHR48081:SF8">
    <property type="entry name" value="ALPHA_BETA HYDROLASE FOLD-3 DOMAIN-CONTAINING PROTEIN-RELATED"/>
    <property type="match status" value="1"/>
</dbReference>
<dbReference type="InterPro" id="IPR029058">
    <property type="entry name" value="AB_hydrolase_fold"/>
</dbReference>
<gene>
    <name evidence="4" type="ORF">OB919_15495</name>
</gene>
<name>A0AAP2ZA35_9EURY</name>
<dbReference type="AlphaFoldDB" id="A0AAP2ZA35"/>
<accession>A0AAP2ZA35</accession>
<evidence type="ECO:0000313" key="4">
    <source>
        <dbReference type="EMBL" id="MCU4753367.1"/>
    </source>
</evidence>
<comment type="caution">
    <text evidence="4">The sequence shown here is derived from an EMBL/GenBank/DDBJ whole genome shotgun (WGS) entry which is preliminary data.</text>
</comment>